<dbReference type="GO" id="GO:0020037">
    <property type="term" value="F:heme binding"/>
    <property type="evidence" value="ECO:0007669"/>
    <property type="project" value="InterPro"/>
</dbReference>
<keyword evidence="11 13" id="KW-0503">Monooxygenase</keyword>
<dbReference type="PANTHER" id="PTHR24292:SF54">
    <property type="entry name" value="CYP9F3-RELATED"/>
    <property type="match status" value="1"/>
</dbReference>
<evidence type="ECO:0000313" key="15">
    <source>
        <dbReference type="Proteomes" id="UP000821837"/>
    </source>
</evidence>
<dbReference type="InterPro" id="IPR050476">
    <property type="entry name" value="Insect_CytP450_Detox"/>
</dbReference>
<evidence type="ECO:0000256" key="13">
    <source>
        <dbReference type="RuleBase" id="RU000461"/>
    </source>
</evidence>
<keyword evidence="7" id="KW-0256">Endoplasmic reticulum</keyword>
<keyword evidence="5 13" id="KW-0349">Heme</keyword>
<evidence type="ECO:0000256" key="6">
    <source>
        <dbReference type="ARBA" id="ARBA00022723"/>
    </source>
</evidence>
<dbReference type="PANTHER" id="PTHR24292">
    <property type="entry name" value="CYTOCHROME P450"/>
    <property type="match status" value="1"/>
</dbReference>
<evidence type="ECO:0008006" key="16">
    <source>
        <dbReference type="Google" id="ProtNLM"/>
    </source>
</evidence>
<dbReference type="GO" id="GO:0004497">
    <property type="term" value="F:monooxygenase activity"/>
    <property type="evidence" value="ECO:0007669"/>
    <property type="project" value="UniProtKB-KW"/>
</dbReference>
<evidence type="ECO:0000256" key="3">
    <source>
        <dbReference type="ARBA" id="ARBA00004406"/>
    </source>
</evidence>
<dbReference type="InterPro" id="IPR001128">
    <property type="entry name" value="Cyt_P450"/>
</dbReference>
<evidence type="ECO:0000313" key="14">
    <source>
        <dbReference type="EMBL" id="KAH7955884.1"/>
    </source>
</evidence>
<proteinExistence type="inferred from homology"/>
<evidence type="ECO:0000256" key="11">
    <source>
        <dbReference type="ARBA" id="ARBA00023033"/>
    </source>
</evidence>
<organism evidence="14 15">
    <name type="scientific">Rhipicephalus sanguineus</name>
    <name type="common">Brown dog tick</name>
    <name type="synonym">Ixodes sanguineus</name>
    <dbReference type="NCBI Taxonomy" id="34632"/>
    <lineage>
        <taxon>Eukaryota</taxon>
        <taxon>Metazoa</taxon>
        <taxon>Ecdysozoa</taxon>
        <taxon>Arthropoda</taxon>
        <taxon>Chelicerata</taxon>
        <taxon>Arachnida</taxon>
        <taxon>Acari</taxon>
        <taxon>Parasitiformes</taxon>
        <taxon>Ixodida</taxon>
        <taxon>Ixodoidea</taxon>
        <taxon>Ixodidae</taxon>
        <taxon>Rhipicephalinae</taxon>
        <taxon>Rhipicephalus</taxon>
        <taxon>Rhipicephalus</taxon>
    </lineage>
</organism>
<dbReference type="PROSITE" id="PS00086">
    <property type="entry name" value="CYTOCHROME_P450"/>
    <property type="match status" value="1"/>
</dbReference>
<protein>
    <recommendedName>
        <fullName evidence="16">Cytochrome P450</fullName>
    </recommendedName>
</protein>
<dbReference type="EMBL" id="JABSTV010001250">
    <property type="protein sequence ID" value="KAH7955884.1"/>
    <property type="molecule type" value="Genomic_DNA"/>
</dbReference>
<evidence type="ECO:0000256" key="9">
    <source>
        <dbReference type="ARBA" id="ARBA00023002"/>
    </source>
</evidence>
<dbReference type="Gene3D" id="1.10.630.10">
    <property type="entry name" value="Cytochrome P450"/>
    <property type="match status" value="1"/>
</dbReference>
<evidence type="ECO:0000256" key="8">
    <source>
        <dbReference type="ARBA" id="ARBA00022848"/>
    </source>
</evidence>
<evidence type="ECO:0000256" key="5">
    <source>
        <dbReference type="ARBA" id="ARBA00022617"/>
    </source>
</evidence>
<comment type="subcellular location">
    <subcellularLocation>
        <location evidence="3">Endoplasmic reticulum membrane</location>
        <topology evidence="3">Peripheral membrane protein</topology>
    </subcellularLocation>
    <subcellularLocation>
        <location evidence="2">Microsome membrane</location>
        <topology evidence="2">Peripheral membrane protein</topology>
    </subcellularLocation>
</comment>
<dbReference type="AlphaFoldDB" id="A0A9D4PU89"/>
<accession>A0A9D4PU89</accession>
<reference evidence="14" key="2">
    <citation type="submission" date="2021-09" db="EMBL/GenBank/DDBJ databases">
        <authorList>
            <person name="Jia N."/>
            <person name="Wang J."/>
            <person name="Shi W."/>
            <person name="Du L."/>
            <person name="Sun Y."/>
            <person name="Zhan W."/>
            <person name="Jiang J."/>
            <person name="Wang Q."/>
            <person name="Zhang B."/>
            <person name="Ji P."/>
            <person name="Sakyi L.B."/>
            <person name="Cui X."/>
            <person name="Yuan T."/>
            <person name="Jiang B."/>
            <person name="Yang W."/>
            <person name="Lam T.T.-Y."/>
            <person name="Chang Q."/>
            <person name="Ding S."/>
            <person name="Wang X."/>
            <person name="Zhu J."/>
            <person name="Ruan X."/>
            <person name="Zhao L."/>
            <person name="Wei J."/>
            <person name="Que T."/>
            <person name="Du C."/>
            <person name="Cheng J."/>
            <person name="Dai P."/>
            <person name="Han X."/>
            <person name="Huang E."/>
            <person name="Gao Y."/>
            <person name="Liu J."/>
            <person name="Shao H."/>
            <person name="Ye R."/>
            <person name="Li L."/>
            <person name="Wei W."/>
            <person name="Wang X."/>
            <person name="Wang C."/>
            <person name="Huo Q."/>
            <person name="Li W."/>
            <person name="Guo W."/>
            <person name="Chen H."/>
            <person name="Chen S."/>
            <person name="Zhou L."/>
            <person name="Zhou L."/>
            <person name="Ni X."/>
            <person name="Tian J."/>
            <person name="Zhou Y."/>
            <person name="Sheng Y."/>
            <person name="Liu T."/>
            <person name="Pan Y."/>
            <person name="Xia L."/>
            <person name="Li J."/>
            <person name="Zhao F."/>
            <person name="Cao W."/>
        </authorList>
    </citation>
    <scope>NUCLEOTIDE SEQUENCE</scope>
    <source>
        <strain evidence="14">Rsan-2018</strain>
        <tissue evidence="14">Larvae</tissue>
    </source>
</reference>
<evidence type="ECO:0000256" key="1">
    <source>
        <dbReference type="ARBA" id="ARBA00001971"/>
    </source>
</evidence>
<dbReference type="InterPro" id="IPR017972">
    <property type="entry name" value="Cyt_P450_CS"/>
</dbReference>
<keyword evidence="10 13" id="KW-0408">Iron</keyword>
<dbReference type="Pfam" id="PF00067">
    <property type="entry name" value="p450"/>
    <property type="match status" value="1"/>
</dbReference>
<name>A0A9D4PU89_RHISA</name>
<reference evidence="14" key="1">
    <citation type="journal article" date="2020" name="Cell">
        <title>Large-Scale Comparative Analyses of Tick Genomes Elucidate Their Genetic Diversity and Vector Capacities.</title>
        <authorList>
            <consortium name="Tick Genome and Microbiome Consortium (TIGMIC)"/>
            <person name="Jia N."/>
            <person name="Wang J."/>
            <person name="Shi W."/>
            <person name="Du L."/>
            <person name="Sun Y."/>
            <person name="Zhan W."/>
            <person name="Jiang J.F."/>
            <person name="Wang Q."/>
            <person name="Zhang B."/>
            <person name="Ji P."/>
            <person name="Bell-Sakyi L."/>
            <person name="Cui X.M."/>
            <person name="Yuan T.T."/>
            <person name="Jiang B.G."/>
            <person name="Yang W.F."/>
            <person name="Lam T.T."/>
            <person name="Chang Q.C."/>
            <person name="Ding S.J."/>
            <person name="Wang X.J."/>
            <person name="Zhu J.G."/>
            <person name="Ruan X.D."/>
            <person name="Zhao L."/>
            <person name="Wei J.T."/>
            <person name="Ye R.Z."/>
            <person name="Que T.C."/>
            <person name="Du C.H."/>
            <person name="Zhou Y.H."/>
            <person name="Cheng J.X."/>
            <person name="Dai P.F."/>
            <person name="Guo W.B."/>
            <person name="Han X.H."/>
            <person name="Huang E.J."/>
            <person name="Li L.F."/>
            <person name="Wei W."/>
            <person name="Gao Y.C."/>
            <person name="Liu J.Z."/>
            <person name="Shao H.Z."/>
            <person name="Wang X."/>
            <person name="Wang C.C."/>
            <person name="Yang T.C."/>
            <person name="Huo Q.B."/>
            <person name="Li W."/>
            <person name="Chen H.Y."/>
            <person name="Chen S.E."/>
            <person name="Zhou L.G."/>
            <person name="Ni X.B."/>
            <person name="Tian J.H."/>
            <person name="Sheng Y."/>
            <person name="Liu T."/>
            <person name="Pan Y.S."/>
            <person name="Xia L.Y."/>
            <person name="Li J."/>
            <person name="Zhao F."/>
            <person name="Cao W.C."/>
        </authorList>
    </citation>
    <scope>NUCLEOTIDE SEQUENCE</scope>
    <source>
        <strain evidence="14">Rsan-2018</strain>
    </source>
</reference>
<keyword evidence="15" id="KW-1185">Reference proteome</keyword>
<dbReference type="Proteomes" id="UP000821837">
    <property type="component" value="Unassembled WGS sequence"/>
</dbReference>
<evidence type="ECO:0000256" key="12">
    <source>
        <dbReference type="ARBA" id="ARBA00023136"/>
    </source>
</evidence>
<dbReference type="GO" id="GO:0016705">
    <property type="term" value="F:oxidoreductase activity, acting on paired donors, with incorporation or reduction of molecular oxygen"/>
    <property type="evidence" value="ECO:0007669"/>
    <property type="project" value="InterPro"/>
</dbReference>
<dbReference type="SUPFAM" id="SSF48264">
    <property type="entry name" value="Cytochrome P450"/>
    <property type="match status" value="1"/>
</dbReference>
<evidence type="ECO:0000256" key="4">
    <source>
        <dbReference type="ARBA" id="ARBA00010617"/>
    </source>
</evidence>
<evidence type="ECO:0000256" key="2">
    <source>
        <dbReference type="ARBA" id="ARBA00004174"/>
    </source>
</evidence>
<dbReference type="GO" id="GO:0005789">
    <property type="term" value="C:endoplasmic reticulum membrane"/>
    <property type="evidence" value="ECO:0007669"/>
    <property type="project" value="UniProtKB-SubCell"/>
</dbReference>
<keyword evidence="8" id="KW-0492">Microsome</keyword>
<comment type="similarity">
    <text evidence="4 13">Belongs to the cytochrome P450 family.</text>
</comment>
<keyword evidence="9 13" id="KW-0560">Oxidoreductase</keyword>
<dbReference type="InterPro" id="IPR036396">
    <property type="entry name" value="Cyt_P450_sf"/>
</dbReference>
<comment type="caution">
    <text evidence="14">The sequence shown here is derived from an EMBL/GenBank/DDBJ whole genome shotgun (WGS) entry which is preliminary data.</text>
</comment>
<comment type="cofactor">
    <cofactor evidence="1">
        <name>heme</name>
        <dbReference type="ChEBI" id="CHEBI:30413"/>
    </cofactor>
</comment>
<dbReference type="GO" id="GO:0005506">
    <property type="term" value="F:iron ion binding"/>
    <property type="evidence" value="ECO:0007669"/>
    <property type="project" value="InterPro"/>
</dbReference>
<keyword evidence="12" id="KW-0472">Membrane</keyword>
<evidence type="ECO:0000256" key="10">
    <source>
        <dbReference type="ARBA" id="ARBA00023004"/>
    </source>
</evidence>
<sequence>MHTHCRTLPGNGRLGEGSGKVLLTDDEVCKPYSLGRWTFPLPHLNRPQAITLRMRQPETTYRTFLDENKEHVVPFSFLPFGEGPRQCVGMKFASMNVKLGLFHALSRFSFETCSETQVVMTVKCTELKPDRVELFIV</sequence>
<keyword evidence="6 13" id="KW-0479">Metal-binding</keyword>
<evidence type="ECO:0000256" key="7">
    <source>
        <dbReference type="ARBA" id="ARBA00022824"/>
    </source>
</evidence>
<gene>
    <name evidence="14" type="ORF">HPB52_004858</name>
</gene>